<protein>
    <submittedName>
        <fullName evidence="1">Uncharacterized protein</fullName>
    </submittedName>
</protein>
<evidence type="ECO:0000313" key="1">
    <source>
        <dbReference type="EMBL" id="JAD43523.1"/>
    </source>
</evidence>
<sequence>MLKDRPVEIWMTIVRALMEPKSNPTGTTVNPPGAFGGWVYYPLRRSVKLEAYIAAAQSRSGVPLQSGVCCAECMNSS</sequence>
<reference evidence="1" key="2">
    <citation type="journal article" date="2015" name="Data Brief">
        <title>Shoot transcriptome of the giant reed, Arundo donax.</title>
        <authorList>
            <person name="Barrero R.A."/>
            <person name="Guerrero F.D."/>
            <person name="Moolhuijzen P."/>
            <person name="Goolsby J.A."/>
            <person name="Tidwell J."/>
            <person name="Bellgard S.E."/>
            <person name="Bellgard M.I."/>
        </authorList>
    </citation>
    <scope>NUCLEOTIDE SEQUENCE</scope>
    <source>
        <tissue evidence="1">Shoot tissue taken approximately 20 cm above the soil surface</tissue>
    </source>
</reference>
<proteinExistence type="predicted"/>
<accession>A0A0A9A0M4</accession>
<dbReference type="AlphaFoldDB" id="A0A0A9A0M4"/>
<reference evidence="1" key="1">
    <citation type="submission" date="2014-09" db="EMBL/GenBank/DDBJ databases">
        <authorList>
            <person name="Magalhaes I.L.F."/>
            <person name="Oliveira U."/>
            <person name="Santos F.R."/>
            <person name="Vidigal T.H.D.A."/>
            <person name="Brescovit A.D."/>
            <person name="Santos A.J."/>
        </authorList>
    </citation>
    <scope>NUCLEOTIDE SEQUENCE</scope>
    <source>
        <tissue evidence="1">Shoot tissue taken approximately 20 cm above the soil surface</tissue>
    </source>
</reference>
<dbReference type="EMBL" id="GBRH01254372">
    <property type="protein sequence ID" value="JAD43523.1"/>
    <property type="molecule type" value="Transcribed_RNA"/>
</dbReference>
<name>A0A0A9A0M4_ARUDO</name>
<organism evidence="1">
    <name type="scientific">Arundo donax</name>
    <name type="common">Giant reed</name>
    <name type="synonym">Donax arundinaceus</name>
    <dbReference type="NCBI Taxonomy" id="35708"/>
    <lineage>
        <taxon>Eukaryota</taxon>
        <taxon>Viridiplantae</taxon>
        <taxon>Streptophyta</taxon>
        <taxon>Embryophyta</taxon>
        <taxon>Tracheophyta</taxon>
        <taxon>Spermatophyta</taxon>
        <taxon>Magnoliopsida</taxon>
        <taxon>Liliopsida</taxon>
        <taxon>Poales</taxon>
        <taxon>Poaceae</taxon>
        <taxon>PACMAD clade</taxon>
        <taxon>Arundinoideae</taxon>
        <taxon>Arundineae</taxon>
        <taxon>Arundo</taxon>
    </lineage>
</organism>